<gene>
    <name evidence="1" type="ORF">LCGC14_0680190</name>
</gene>
<evidence type="ECO:0000313" key="1">
    <source>
        <dbReference type="EMBL" id="KKN45701.1"/>
    </source>
</evidence>
<proteinExistence type="predicted"/>
<dbReference type="AlphaFoldDB" id="A0A0F9T9Q7"/>
<organism evidence="1">
    <name type="scientific">marine sediment metagenome</name>
    <dbReference type="NCBI Taxonomy" id="412755"/>
    <lineage>
        <taxon>unclassified sequences</taxon>
        <taxon>metagenomes</taxon>
        <taxon>ecological metagenomes</taxon>
    </lineage>
</organism>
<dbReference type="SUPFAM" id="SSF46894">
    <property type="entry name" value="C-terminal effector domain of the bipartite response regulators"/>
    <property type="match status" value="1"/>
</dbReference>
<protein>
    <submittedName>
        <fullName evidence="1">Uncharacterized protein</fullName>
    </submittedName>
</protein>
<dbReference type="EMBL" id="LAZR01001371">
    <property type="protein sequence ID" value="KKN45701.1"/>
    <property type="molecule type" value="Genomic_DNA"/>
</dbReference>
<comment type="caution">
    <text evidence="1">The sequence shown here is derived from an EMBL/GenBank/DDBJ whole genome shotgun (WGS) entry which is preliminary data.</text>
</comment>
<dbReference type="InterPro" id="IPR016032">
    <property type="entry name" value="Sig_transdc_resp-reg_C-effctor"/>
</dbReference>
<dbReference type="GO" id="GO:0006355">
    <property type="term" value="P:regulation of DNA-templated transcription"/>
    <property type="evidence" value="ECO:0007669"/>
    <property type="project" value="InterPro"/>
</dbReference>
<sequence>MSLLVEEYIRSLFMILEEGKLESDVYSNALSISYLIKKLQGDGNLSQFDIDVLNDIAGGYSYSEVARRLGVSRQRITTSFKESCNRISFILGGSFTDAGFIDKFKKRQV</sequence>
<reference evidence="1" key="1">
    <citation type="journal article" date="2015" name="Nature">
        <title>Complex archaea that bridge the gap between prokaryotes and eukaryotes.</title>
        <authorList>
            <person name="Spang A."/>
            <person name="Saw J.H."/>
            <person name="Jorgensen S.L."/>
            <person name="Zaremba-Niedzwiedzka K."/>
            <person name="Martijn J."/>
            <person name="Lind A.E."/>
            <person name="van Eijk R."/>
            <person name="Schleper C."/>
            <person name="Guy L."/>
            <person name="Ettema T.J."/>
        </authorList>
    </citation>
    <scope>NUCLEOTIDE SEQUENCE</scope>
</reference>
<name>A0A0F9T9Q7_9ZZZZ</name>
<dbReference type="GO" id="GO:0003677">
    <property type="term" value="F:DNA binding"/>
    <property type="evidence" value="ECO:0007669"/>
    <property type="project" value="InterPro"/>
</dbReference>
<accession>A0A0F9T9Q7</accession>